<sequence>MEAGYLLKFVIDDNYSRFGKYIKTRPSIDNPQHIKKRDKAEAKKKQKEKDKEEYLDTIYTWSLRRFLRPFHDSWFYYNMPSKKTGNLLSADVMHEINTDYCYDFEYEPEEKDILVIRYDYRNSQVKGWPRPYISEYLLFVFKGQKWEEDNFMMNHYEDLYDGILYITPK</sequence>
<keyword evidence="2" id="KW-1185">Reference proteome</keyword>
<dbReference type="EMBL" id="CP029186">
    <property type="protein sequence ID" value="AWH85424.1"/>
    <property type="molecule type" value="Genomic_DNA"/>
</dbReference>
<reference evidence="1 2" key="1">
    <citation type="submission" date="2018-04" db="EMBL/GenBank/DDBJ databases">
        <title>Genome sequencing of Flavobacterium sp. HYN0059.</title>
        <authorList>
            <person name="Yi H."/>
            <person name="Baek C."/>
        </authorList>
    </citation>
    <scope>NUCLEOTIDE SEQUENCE [LARGE SCALE GENOMIC DNA]</scope>
    <source>
        <strain evidence="1 2">HYN0059</strain>
    </source>
</reference>
<protein>
    <submittedName>
        <fullName evidence="1">Uncharacterized protein</fullName>
    </submittedName>
</protein>
<dbReference type="RefSeq" id="WP_108778126.1">
    <property type="nucleotide sequence ID" value="NZ_CP029186.1"/>
</dbReference>
<evidence type="ECO:0000313" key="1">
    <source>
        <dbReference type="EMBL" id="AWH85424.1"/>
    </source>
</evidence>
<dbReference type="AlphaFoldDB" id="A0A2S1QYH2"/>
<dbReference type="Proteomes" id="UP000244929">
    <property type="component" value="Chromosome"/>
</dbReference>
<gene>
    <name evidence="1" type="ORF">HYN59_09985</name>
</gene>
<evidence type="ECO:0000313" key="2">
    <source>
        <dbReference type="Proteomes" id="UP000244929"/>
    </source>
</evidence>
<dbReference type="OrthoDB" id="1359750at2"/>
<name>A0A2S1QYH2_9FLAO</name>
<dbReference type="KEGG" id="falb:HYN59_09985"/>
<organism evidence="1 2">
    <name type="scientific">Flavobacterium album</name>
    <dbReference type="NCBI Taxonomy" id="2175091"/>
    <lineage>
        <taxon>Bacteria</taxon>
        <taxon>Pseudomonadati</taxon>
        <taxon>Bacteroidota</taxon>
        <taxon>Flavobacteriia</taxon>
        <taxon>Flavobacteriales</taxon>
        <taxon>Flavobacteriaceae</taxon>
        <taxon>Flavobacterium</taxon>
    </lineage>
</organism>
<accession>A0A2S1QYH2</accession>
<proteinExistence type="predicted"/>